<evidence type="ECO:0000256" key="4">
    <source>
        <dbReference type="SAM" id="Coils"/>
    </source>
</evidence>
<feature type="compositionally biased region" description="Low complexity" evidence="5">
    <location>
        <begin position="417"/>
        <end position="450"/>
    </location>
</feature>
<evidence type="ECO:0000313" key="6">
    <source>
        <dbReference type="Ensembl" id="ENSCMMP00000001370.1"/>
    </source>
</evidence>
<reference evidence="6" key="3">
    <citation type="submission" date="2025-09" db="UniProtKB">
        <authorList>
            <consortium name="Ensembl"/>
        </authorList>
    </citation>
    <scope>IDENTIFICATION</scope>
</reference>
<dbReference type="Pfam" id="PF06818">
    <property type="entry name" value="Fez1"/>
    <property type="match status" value="1"/>
</dbReference>
<feature type="region of interest" description="Disordered" evidence="5">
    <location>
        <begin position="134"/>
        <end position="165"/>
    </location>
</feature>
<evidence type="ECO:0000256" key="1">
    <source>
        <dbReference type="ARBA" id="ARBA00004496"/>
    </source>
</evidence>
<dbReference type="PANTHER" id="PTHR19354:SF4">
    <property type="entry name" value="ZIPPER PUTATIVE TUMOR SUPPRESSOR 2-RELATED"/>
    <property type="match status" value="1"/>
</dbReference>
<dbReference type="GO" id="GO:0090090">
    <property type="term" value="P:negative regulation of canonical Wnt signaling pathway"/>
    <property type="evidence" value="ECO:0007669"/>
    <property type="project" value="TreeGrafter"/>
</dbReference>
<dbReference type="GO" id="GO:0005737">
    <property type="term" value="C:cytoplasm"/>
    <property type="evidence" value="ECO:0007669"/>
    <property type="project" value="UniProtKB-SubCell"/>
</dbReference>
<dbReference type="AlphaFoldDB" id="A0A8C3B448"/>
<dbReference type="InterPro" id="IPR045329">
    <property type="entry name" value="LZTS"/>
</dbReference>
<dbReference type="Ensembl" id="ENSCMMT00000001539.1">
    <property type="protein sequence ID" value="ENSCMMP00000001370.1"/>
    <property type="gene ID" value="ENSCMMG00000000920.1"/>
</dbReference>
<feature type="compositionally biased region" description="Pro residues" evidence="5">
    <location>
        <begin position="406"/>
        <end position="416"/>
    </location>
</feature>
<feature type="coiled-coil region" evidence="4">
    <location>
        <begin position="460"/>
        <end position="566"/>
    </location>
</feature>
<evidence type="ECO:0000256" key="3">
    <source>
        <dbReference type="ARBA" id="ARBA00023054"/>
    </source>
</evidence>
<keyword evidence="3 4" id="KW-0175">Coiled coil</keyword>
<organism evidence="6 7">
    <name type="scientific">Cairina moschata</name>
    <name type="common">Muscovy duck</name>
    <dbReference type="NCBI Taxonomy" id="8855"/>
    <lineage>
        <taxon>Eukaryota</taxon>
        <taxon>Metazoa</taxon>
        <taxon>Chordata</taxon>
        <taxon>Craniata</taxon>
        <taxon>Vertebrata</taxon>
        <taxon>Euteleostomi</taxon>
        <taxon>Archelosauria</taxon>
        <taxon>Archosauria</taxon>
        <taxon>Dinosauria</taxon>
        <taxon>Saurischia</taxon>
        <taxon>Theropoda</taxon>
        <taxon>Coelurosauria</taxon>
        <taxon>Aves</taxon>
        <taxon>Neognathae</taxon>
        <taxon>Galloanserae</taxon>
        <taxon>Anseriformes</taxon>
        <taxon>Anatidae</taxon>
        <taxon>Anatinae</taxon>
        <taxon>Cairina</taxon>
    </lineage>
</organism>
<feature type="region of interest" description="Disordered" evidence="5">
    <location>
        <begin position="771"/>
        <end position="803"/>
    </location>
</feature>
<evidence type="ECO:0000313" key="7">
    <source>
        <dbReference type="Proteomes" id="UP000694556"/>
    </source>
</evidence>
<comment type="subcellular location">
    <subcellularLocation>
        <location evidence="1">Cytoplasm</location>
    </subcellularLocation>
</comment>
<feature type="region of interest" description="Disordered" evidence="5">
    <location>
        <begin position="1"/>
        <end position="27"/>
    </location>
</feature>
<protein>
    <submittedName>
        <fullName evidence="6">Leucine zipper tumor suppressor 2</fullName>
    </submittedName>
</protein>
<reference evidence="6" key="1">
    <citation type="submission" date="2018-09" db="EMBL/GenBank/DDBJ databases">
        <title>Common duck and Muscovy duck high density SNP chip.</title>
        <authorList>
            <person name="Vignal A."/>
            <person name="Thebault N."/>
            <person name="Warren W.C."/>
        </authorList>
    </citation>
    <scope>NUCLEOTIDE SEQUENCE [LARGE SCALE GENOMIC DNA]</scope>
</reference>
<name>A0A8C3B448_CAIMO</name>
<feature type="region of interest" description="Disordered" evidence="5">
    <location>
        <begin position="353"/>
        <end position="454"/>
    </location>
</feature>
<feature type="compositionally biased region" description="Low complexity" evidence="5">
    <location>
        <begin position="12"/>
        <end position="26"/>
    </location>
</feature>
<evidence type="ECO:0000256" key="2">
    <source>
        <dbReference type="ARBA" id="ARBA00022490"/>
    </source>
</evidence>
<evidence type="ECO:0000256" key="5">
    <source>
        <dbReference type="SAM" id="MobiDB-lite"/>
    </source>
</evidence>
<feature type="compositionally biased region" description="Polar residues" evidence="5">
    <location>
        <begin position="361"/>
        <end position="389"/>
    </location>
</feature>
<dbReference type="PANTHER" id="PTHR19354">
    <property type="entry name" value="ZIPPER PUTATIVE TUMOR SUPPRESSOR 2 HOMOLOG-LIKE PROTEIN-RELATED"/>
    <property type="match status" value="1"/>
</dbReference>
<accession>A0A8C3B448</accession>
<proteinExistence type="predicted"/>
<sequence>MPSVPTPRFSSPQAARAPQPAGGPPAMAIVQTLPVSIEAAPEGAAQLRAAARSPPSSRGAMGSVGSLIAGRPCHDRSCQPPATSSFLLHDGLLRASPPDPLLHALPPKKPCSAAPGVAHAYANEGFHGEWLEAASPVSPCSDSDEARDERAPGGSIRGPPPKLVPVSGKLEEVGWEGCRGLCLAPSAVPGVGASGRGVGRGCVVTLSLSLGVEVVSALPTSPSSRHVNVGALPTPSGGRAGGGERLVLVPFSTWKFSGWGHLQVLHGDRTRGLPEGCVVRGHPLEAASSRSRALPSFPPQNVEKTLIRPMAFKPVVPKIRTAPGPASLGVRPAAPALSESQVSLTHLLGAAGADKPGSLSCRASSHSGTLSDSGRNSLSSLPTYSTGCSQHAEAGALPATPHGHPEPPGGYRPPAGPSNSDSGRSSSSKSTGSLSGRGRPSSESGSCGRSPLPGEEALLVRELEDKLREREAELQQLRDSLDENEVAICQVYEEKQRRCEQELEGLRQRCAAQVRQAAQQAQRGQQVLQLQVLQLQQEKKQLQEDFAQLLQERELLERRCASFQREHTELGPRLEETKWEVCQKSGEISLLKQQLKESQAELAQRGTELLVLRAQLREARAELQAGEQQARGLQEAARLKALELEVCANELQRRKSEADLFRAKAGRLEQEVAGLREAARGRCPCPEPGEGCPEPGEEARGTAGLRRQLERLRAEVALERRRGQEQRDAFEQERSTWQGEKERVIRYQKQLQYNYIQMYRRNRRLEQRLQHLRLQGEDPPSSSEPCEPPGPDPAFEEITATEI</sequence>
<dbReference type="Proteomes" id="UP000694556">
    <property type="component" value="Chromosome 6"/>
</dbReference>
<keyword evidence="7" id="KW-1185">Reference proteome</keyword>
<feature type="coiled-coil region" evidence="4">
    <location>
        <begin position="609"/>
        <end position="678"/>
    </location>
</feature>
<keyword evidence="2" id="KW-0963">Cytoplasm</keyword>
<reference evidence="6" key="2">
    <citation type="submission" date="2025-08" db="UniProtKB">
        <authorList>
            <consortium name="Ensembl"/>
        </authorList>
    </citation>
    <scope>IDENTIFICATION</scope>
</reference>